<evidence type="ECO:0000313" key="2">
    <source>
        <dbReference type="Proteomes" id="UP000056453"/>
    </source>
</evidence>
<proteinExistence type="predicted"/>
<dbReference type="Proteomes" id="UP000056453">
    <property type="component" value="Unassembled WGS sequence"/>
</dbReference>
<name>A0AAW3MYS2_9BURK</name>
<dbReference type="AlphaFoldDB" id="A0AAW3MYS2"/>
<evidence type="ECO:0000313" key="1">
    <source>
        <dbReference type="EMBL" id="KVP98145.1"/>
    </source>
</evidence>
<sequence length="163" mass="18097">MTSMIDLNAISDKHYDWVERMGWHNKTVLESLALIASEIGEAAGECIGEIHLPRFGEELADIVLRCTDLAKTEGVNLNEQVARARFEWVGLTAPERIAEILVDYATWSNTARKAELGPDFAEGMGKVVARVIDLAETYGIDLHEAVHLKLAKNELRGTRGRPI</sequence>
<organism evidence="1 2">
    <name type="scientific">Burkholderia ubonensis</name>
    <dbReference type="NCBI Taxonomy" id="101571"/>
    <lineage>
        <taxon>Bacteria</taxon>
        <taxon>Pseudomonadati</taxon>
        <taxon>Pseudomonadota</taxon>
        <taxon>Betaproteobacteria</taxon>
        <taxon>Burkholderiales</taxon>
        <taxon>Burkholderiaceae</taxon>
        <taxon>Burkholderia</taxon>
        <taxon>Burkholderia cepacia complex</taxon>
    </lineage>
</organism>
<gene>
    <name evidence="1" type="ORF">WJ96_06120</name>
</gene>
<comment type="caution">
    <text evidence="1">The sequence shown here is derived from an EMBL/GenBank/DDBJ whole genome shotgun (WGS) entry which is preliminary data.</text>
</comment>
<protein>
    <recommendedName>
        <fullName evidence="3">NTP pyrophosphohydrolase MazG putative catalytic core domain-containing protein</fullName>
    </recommendedName>
</protein>
<keyword evidence="2" id="KW-1185">Reference proteome</keyword>
<reference evidence="1 2" key="1">
    <citation type="submission" date="2015-11" db="EMBL/GenBank/DDBJ databases">
        <title>Expanding the genomic diversity of Burkholderia species for the development of highly accurate diagnostics.</title>
        <authorList>
            <person name="Sahl J."/>
            <person name="Keim P."/>
            <person name="Wagner D."/>
        </authorList>
    </citation>
    <scope>NUCLEOTIDE SEQUENCE [LARGE SCALE GENOMIC DNA]</scope>
    <source>
        <strain evidence="1 2">MSMB1808WGS</strain>
    </source>
</reference>
<evidence type="ECO:0008006" key="3">
    <source>
        <dbReference type="Google" id="ProtNLM"/>
    </source>
</evidence>
<dbReference type="EMBL" id="LPBJ01000047">
    <property type="protein sequence ID" value="KVP98145.1"/>
    <property type="molecule type" value="Genomic_DNA"/>
</dbReference>
<dbReference type="Gene3D" id="1.10.287.1080">
    <property type="entry name" value="MazG-like"/>
    <property type="match status" value="2"/>
</dbReference>
<dbReference type="SUPFAM" id="SSF101386">
    <property type="entry name" value="all-alpha NTP pyrophosphatases"/>
    <property type="match status" value="1"/>
</dbReference>
<accession>A0AAW3MYS2</accession>